<reference evidence="4 5" key="1">
    <citation type="submission" date="2019-11" db="EMBL/GenBank/DDBJ databases">
        <title>Pseudmonas karstica sp. nov. and Pseudomonas spelaei sp. nov. from caves.</title>
        <authorList>
            <person name="Zeman M."/>
        </authorList>
    </citation>
    <scope>NUCLEOTIDE SEQUENCE [LARGE SCALE GENOMIC DNA]</scope>
    <source>
        <strain evidence="4 5">CCM 7891</strain>
    </source>
</reference>
<dbReference type="Pfam" id="PF01817">
    <property type="entry name" value="CM_2"/>
    <property type="match status" value="1"/>
</dbReference>
<protein>
    <recommendedName>
        <fullName evidence="1">chorismate mutase</fullName>
        <ecNumber evidence="1">5.4.99.5</ecNumber>
    </recommendedName>
</protein>
<dbReference type="SMART" id="SM00830">
    <property type="entry name" value="CM_2"/>
    <property type="match status" value="1"/>
</dbReference>
<dbReference type="EC" id="5.4.99.5" evidence="1"/>
<evidence type="ECO:0000259" key="3">
    <source>
        <dbReference type="PROSITE" id="PS51168"/>
    </source>
</evidence>
<evidence type="ECO:0000313" key="4">
    <source>
        <dbReference type="EMBL" id="MTD19292.1"/>
    </source>
</evidence>
<keyword evidence="5" id="KW-1185">Reference proteome</keyword>
<keyword evidence="2 4" id="KW-0413">Isomerase</keyword>
<dbReference type="OrthoDB" id="3267837at2"/>
<dbReference type="PANTHER" id="PTHR38041:SF1">
    <property type="entry name" value="CHORISMATE MUTASE"/>
    <property type="match status" value="1"/>
</dbReference>
<dbReference type="GO" id="GO:0009697">
    <property type="term" value="P:salicylic acid biosynthetic process"/>
    <property type="evidence" value="ECO:0007669"/>
    <property type="project" value="TreeGrafter"/>
</dbReference>
<dbReference type="Proteomes" id="UP000431485">
    <property type="component" value="Unassembled WGS sequence"/>
</dbReference>
<dbReference type="GO" id="GO:0046417">
    <property type="term" value="P:chorismate metabolic process"/>
    <property type="evidence" value="ECO:0007669"/>
    <property type="project" value="InterPro"/>
</dbReference>
<evidence type="ECO:0000256" key="1">
    <source>
        <dbReference type="ARBA" id="ARBA00012404"/>
    </source>
</evidence>
<dbReference type="AlphaFoldDB" id="A0A7X2RQL2"/>
<dbReference type="InterPro" id="IPR051331">
    <property type="entry name" value="Chorismate_mutase-related"/>
</dbReference>
<dbReference type="PROSITE" id="PS51168">
    <property type="entry name" value="CHORISMATE_MUT_2"/>
    <property type="match status" value="1"/>
</dbReference>
<dbReference type="GO" id="GO:0004106">
    <property type="term" value="F:chorismate mutase activity"/>
    <property type="evidence" value="ECO:0007669"/>
    <property type="project" value="UniProtKB-EC"/>
</dbReference>
<dbReference type="InterPro" id="IPR002701">
    <property type="entry name" value="CM_II_prokaryot"/>
</dbReference>
<dbReference type="InterPro" id="IPR010951">
    <property type="entry name" value="CM_bact"/>
</dbReference>
<accession>A0A7X2RQL2</accession>
<dbReference type="RefSeq" id="WP_154743007.1">
    <property type="nucleotide sequence ID" value="NZ_JBHSTG010000041.1"/>
</dbReference>
<dbReference type="EMBL" id="WLYI01000010">
    <property type="protein sequence ID" value="MTD19292.1"/>
    <property type="molecule type" value="Genomic_DNA"/>
</dbReference>
<organism evidence="4 5">
    <name type="scientific">Pseudomonas karstica</name>
    <dbReference type="NCBI Taxonomy" id="1055468"/>
    <lineage>
        <taxon>Bacteria</taxon>
        <taxon>Pseudomonadati</taxon>
        <taxon>Pseudomonadota</taxon>
        <taxon>Gammaproteobacteria</taxon>
        <taxon>Pseudomonadales</taxon>
        <taxon>Pseudomonadaceae</taxon>
        <taxon>Pseudomonas</taxon>
    </lineage>
</organism>
<dbReference type="InterPro" id="IPR036263">
    <property type="entry name" value="Chorismate_II_sf"/>
</dbReference>
<dbReference type="InterPro" id="IPR036979">
    <property type="entry name" value="CM_dom_sf"/>
</dbReference>
<feature type="domain" description="Chorismate mutase" evidence="3">
    <location>
        <begin position="4"/>
        <end position="95"/>
    </location>
</feature>
<evidence type="ECO:0000313" key="5">
    <source>
        <dbReference type="Proteomes" id="UP000431485"/>
    </source>
</evidence>
<gene>
    <name evidence="4" type="ORF">GIR22_09035</name>
</gene>
<dbReference type="NCBIfam" id="TIGR01795">
    <property type="entry name" value="CM_mono_cladeE"/>
    <property type="match status" value="1"/>
</dbReference>
<dbReference type="Gene3D" id="1.20.59.10">
    <property type="entry name" value="Chorismate mutase"/>
    <property type="match status" value="1"/>
</dbReference>
<sequence>MKTVDIPTQLSSYRQTIDNIDAALIHMLAERFRCTDQVGVLKAENHLPAVDKDREQHQYDRLQKLAEDANLDPLFVEKLMQFVISEVVQRHRQIASAHEAMNTSHPPATNNS</sequence>
<name>A0A7X2RQL2_9PSED</name>
<proteinExistence type="predicted"/>
<evidence type="ECO:0000256" key="2">
    <source>
        <dbReference type="ARBA" id="ARBA00023235"/>
    </source>
</evidence>
<comment type="caution">
    <text evidence="4">The sequence shown here is derived from an EMBL/GenBank/DDBJ whole genome shotgun (WGS) entry which is preliminary data.</text>
</comment>
<dbReference type="SUPFAM" id="SSF48600">
    <property type="entry name" value="Chorismate mutase II"/>
    <property type="match status" value="1"/>
</dbReference>
<dbReference type="NCBIfam" id="NF006691">
    <property type="entry name" value="PRK09239.1"/>
    <property type="match status" value="1"/>
</dbReference>
<dbReference type="PANTHER" id="PTHR38041">
    <property type="entry name" value="CHORISMATE MUTASE"/>
    <property type="match status" value="1"/>
</dbReference>